<reference evidence="1 2" key="1">
    <citation type="submission" date="2014-08" db="EMBL/GenBank/DDBJ databases">
        <title>Genome sequences of NCPPB Pectobacterium isolates.</title>
        <authorList>
            <person name="Glover R.H."/>
            <person name="Sapp M."/>
            <person name="Elphinstone J."/>
        </authorList>
    </citation>
    <scope>NUCLEOTIDE SEQUENCE [LARGE SCALE GENOMIC DNA]</scope>
    <source>
        <strain evidence="1 2">LMG 21372</strain>
    </source>
</reference>
<dbReference type="Proteomes" id="UP000029435">
    <property type="component" value="Unassembled WGS sequence"/>
</dbReference>
<dbReference type="InterPro" id="IPR007791">
    <property type="entry name" value="DjlA_N"/>
</dbReference>
<dbReference type="OrthoDB" id="6629454at2"/>
<dbReference type="EMBL" id="JQOD01000012">
    <property type="protein sequence ID" value="KGA31358.1"/>
    <property type="molecule type" value="Genomic_DNA"/>
</dbReference>
<dbReference type="Gene3D" id="1.10.3680.10">
    <property type="entry name" value="TerB-like"/>
    <property type="match status" value="1"/>
</dbReference>
<evidence type="ECO:0000313" key="2">
    <source>
        <dbReference type="Proteomes" id="UP000029435"/>
    </source>
</evidence>
<comment type="caution">
    <text evidence="1">The sequence shown here is derived from an EMBL/GenBank/DDBJ whole genome shotgun (WGS) entry which is preliminary data.</text>
</comment>
<organism evidence="1 2">
    <name type="scientific">Pectobacterium brasiliense</name>
    <dbReference type="NCBI Taxonomy" id="180957"/>
    <lineage>
        <taxon>Bacteria</taxon>
        <taxon>Pseudomonadati</taxon>
        <taxon>Pseudomonadota</taxon>
        <taxon>Gammaproteobacteria</taxon>
        <taxon>Enterobacterales</taxon>
        <taxon>Pectobacteriaceae</taxon>
        <taxon>Pectobacterium</taxon>
    </lineage>
</organism>
<dbReference type="AlphaFoldDB" id="A0A0M2EX95"/>
<gene>
    <name evidence="1" type="ORF">KU74_21380</name>
</gene>
<dbReference type="RefSeq" id="WP_033071260.1">
    <property type="nucleotide sequence ID" value="NZ_JACDSF010000012.1"/>
</dbReference>
<proteinExistence type="predicted"/>
<dbReference type="Pfam" id="PF05099">
    <property type="entry name" value="TerB"/>
    <property type="match status" value="1"/>
</dbReference>
<dbReference type="SUPFAM" id="SSF158682">
    <property type="entry name" value="TerB-like"/>
    <property type="match status" value="1"/>
</dbReference>
<name>A0A0M2EX95_9GAMM</name>
<evidence type="ECO:0000313" key="1">
    <source>
        <dbReference type="EMBL" id="KGA31358.1"/>
    </source>
</evidence>
<dbReference type="InterPro" id="IPR029024">
    <property type="entry name" value="TerB-like"/>
</dbReference>
<sequence>MSFFGFGKKVAAAKVELKKVENRDLMEAIVGGCLLVAAADGEIEKEETDKLDKLLRSNPQLGHYGNEITQTISRFTEQLQAGFRVGRMNILREIDDIKNTPKDAEEVFVNMLTIAEADGEIEPEEQKVLEEVGRRLGLRIEDYL</sequence>
<dbReference type="CDD" id="cd07176">
    <property type="entry name" value="terB"/>
    <property type="match status" value="1"/>
</dbReference>
<dbReference type="GeneID" id="45849837"/>
<protein>
    <submittedName>
        <fullName evidence="1">TciA</fullName>
    </submittedName>
</protein>
<accession>A0A0M2EX95</accession>